<keyword evidence="1" id="KW-0472">Membrane</keyword>
<reference evidence="2 3" key="1">
    <citation type="journal article" date="2018" name="Front. Plant Sci.">
        <title>Red Clover (Trifolium pratense) and Zigzag Clover (T. medium) - A Picture of Genomic Similarities and Differences.</title>
        <authorList>
            <person name="Dluhosova J."/>
            <person name="Istvanek J."/>
            <person name="Nedelnik J."/>
            <person name="Repkova J."/>
        </authorList>
    </citation>
    <scope>NUCLEOTIDE SEQUENCE [LARGE SCALE GENOMIC DNA]</scope>
    <source>
        <strain evidence="3">cv. 10/8</strain>
        <tissue evidence="2">Leaf</tissue>
    </source>
</reference>
<keyword evidence="1" id="KW-1133">Transmembrane helix</keyword>
<keyword evidence="3" id="KW-1185">Reference proteome</keyword>
<protein>
    <submittedName>
        <fullName evidence="2">Uncharacterized protein</fullName>
    </submittedName>
</protein>
<name>A0A392WFM3_9FABA</name>
<comment type="caution">
    <text evidence="2">The sequence shown here is derived from an EMBL/GenBank/DDBJ whole genome shotgun (WGS) entry which is preliminary data.</text>
</comment>
<feature type="non-terminal residue" evidence="2">
    <location>
        <position position="1"/>
    </location>
</feature>
<sequence length="36" mass="3889">VGFVVLVQVEFVVLVQIVLVGLSVVDVHVVVVQKMV</sequence>
<evidence type="ECO:0000313" key="3">
    <source>
        <dbReference type="Proteomes" id="UP000265520"/>
    </source>
</evidence>
<proteinExistence type="predicted"/>
<dbReference type="Proteomes" id="UP000265520">
    <property type="component" value="Unassembled WGS sequence"/>
</dbReference>
<organism evidence="2 3">
    <name type="scientific">Trifolium medium</name>
    <dbReference type="NCBI Taxonomy" id="97028"/>
    <lineage>
        <taxon>Eukaryota</taxon>
        <taxon>Viridiplantae</taxon>
        <taxon>Streptophyta</taxon>
        <taxon>Embryophyta</taxon>
        <taxon>Tracheophyta</taxon>
        <taxon>Spermatophyta</taxon>
        <taxon>Magnoliopsida</taxon>
        <taxon>eudicotyledons</taxon>
        <taxon>Gunneridae</taxon>
        <taxon>Pentapetalae</taxon>
        <taxon>rosids</taxon>
        <taxon>fabids</taxon>
        <taxon>Fabales</taxon>
        <taxon>Fabaceae</taxon>
        <taxon>Papilionoideae</taxon>
        <taxon>50 kb inversion clade</taxon>
        <taxon>NPAAA clade</taxon>
        <taxon>Hologalegina</taxon>
        <taxon>IRL clade</taxon>
        <taxon>Trifolieae</taxon>
        <taxon>Trifolium</taxon>
    </lineage>
</organism>
<evidence type="ECO:0000256" key="1">
    <source>
        <dbReference type="SAM" id="Phobius"/>
    </source>
</evidence>
<accession>A0A392WFM3</accession>
<evidence type="ECO:0000313" key="2">
    <source>
        <dbReference type="EMBL" id="MCI97295.1"/>
    </source>
</evidence>
<dbReference type="AlphaFoldDB" id="A0A392WFM3"/>
<keyword evidence="1" id="KW-0812">Transmembrane</keyword>
<feature type="transmembrane region" description="Helical" evidence="1">
    <location>
        <begin position="12"/>
        <end position="32"/>
    </location>
</feature>
<dbReference type="EMBL" id="LXQA011439218">
    <property type="protein sequence ID" value="MCI97295.1"/>
    <property type="molecule type" value="Genomic_DNA"/>
</dbReference>